<gene>
    <name evidence="2" type="ORF">QBC34DRAFT_56802</name>
</gene>
<reference evidence="2" key="1">
    <citation type="journal article" date="2023" name="Mol. Phylogenet. Evol.">
        <title>Genome-scale phylogeny and comparative genomics of the fungal order Sordariales.</title>
        <authorList>
            <person name="Hensen N."/>
            <person name="Bonometti L."/>
            <person name="Westerberg I."/>
            <person name="Brannstrom I.O."/>
            <person name="Guillou S."/>
            <person name="Cros-Aarteil S."/>
            <person name="Calhoun S."/>
            <person name="Haridas S."/>
            <person name="Kuo A."/>
            <person name="Mondo S."/>
            <person name="Pangilinan J."/>
            <person name="Riley R."/>
            <person name="LaButti K."/>
            <person name="Andreopoulos B."/>
            <person name="Lipzen A."/>
            <person name="Chen C."/>
            <person name="Yan M."/>
            <person name="Daum C."/>
            <person name="Ng V."/>
            <person name="Clum A."/>
            <person name="Steindorff A."/>
            <person name="Ohm R.A."/>
            <person name="Martin F."/>
            <person name="Silar P."/>
            <person name="Natvig D.O."/>
            <person name="Lalanne C."/>
            <person name="Gautier V."/>
            <person name="Ament-Velasquez S.L."/>
            <person name="Kruys A."/>
            <person name="Hutchinson M.I."/>
            <person name="Powell A.J."/>
            <person name="Barry K."/>
            <person name="Miller A.N."/>
            <person name="Grigoriev I.V."/>
            <person name="Debuchy R."/>
            <person name="Gladieux P."/>
            <person name="Hiltunen Thoren M."/>
            <person name="Johannesson H."/>
        </authorList>
    </citation>
    <scope>NUCLEOTIDE SEQUENCE</scope>
    <source>
        <strain evidence="2">PSN243</strain>
    </source>
</reference>
<evidence type="ECO:0000256" key="1">
    <source>
        <dbReference type="SAM" id="SignalP"/>
    </source>
</evidence>
<protein>
    <recommendedName>
        <fullName evidence="4">Secreted protein</fullName>
    </recommendedName>
</protein>
<evidence type="ECO:0008006" key="4">
    <source>
        <dbReference type="Google" id="ProtNLM"/>
    </source>
</evidence>
<proteinExistence type="predicted"/>
<organism evidence="2 3">
    <name type="scientific">Podospora aff. communis PSN243</name>
    <dbReference type="NCBI Taxonomy" id="3040156"/>
    <lineage>
        <taxon>Eukaryota</taxon>
        <taxon>Fungi</taxon>
        <taxon>Dikarya</taxon>
        <taxon>Ascomycota</taxon>
        <taxon>Pezizomycotina</taxon>
        <taxon>Sordariomycetes</taxon>
        <taxon>Sordariomycetidae</taxon>
        <taxon>Sordariales</taxon>
        <taxon>Podosporaceae</taxon>
        <taxon>Podospora</taxon>
    </lineage>
</organism>
<keyword evidence="3" id="KW-1185">Reference proteome</keyword>
<keyword evidence="1" id="KW-0732">Signal</keyword>
<sequence length="130" mass="13536">MLWLALRRLGFVCLAASAAIRGVPGTCIIQGRFSAAGVHGLGLRSGNGWLVGIRVIAPEKYDVVFSLRTPREKSIFATGWRVWLHVTGSRLPPGHPSRGSGNCGSLLPGSGCSLSSGFCALLGVDGFGVS</sequence>
<feature type="signal peptide" evidence="1">
    <location>
        <begin position="1"/>
        <end position="25"/>
    </location>
</feature>
<reference evidence="2" key="2">
    <citation type="submission" date="2023-05" db="EMBL/GenBank/DDBJ databases">
        <authorList>
            <consortium name="Lawrence Berkeley National Laboratory"/>
            <person name="Steindorff A."/>
            <person name="Hensen N."/>
            <person name="Bonometti L."/>
            <person name="Westerberg I."/>
            <person name="Brannstrom I.O."/>
            <person name="Guillou S."/>
            <person name="Cros-Aarteil S."/>
            <person name="Calhoun S."/>
            <person name="Haridas S."/>
            <person name="Kuo A."/>
            <person name="Mondo S."/>
            <person name="Pangilinan J."/>
            <person name="Riley R."/>
            <person name="Labutti K."/>
            <person name="Andreopoulos B."/>
            <person name="Lipzen A."/>
            <person name="Chen C."/>
            <person name="Yanf M."/>
            <person name="Daum C."/>
            <person name="Ng V."/>
            <person name="Clum A."/>
            <person name="Ohm R."/>
            <person name="Martin F."/>
            <person name="Silar P."/>
            <person name="Natvig D."/>
            <person name="Lalanne C."/>
            <person name="Gautier V."/>
            <person name="Ament-Velasquez S.L."/>
            <person name="Kruys A."/>
            <person name="Hutchinson M.I."/>
            <person name="Powell A.J."/>
            <person name="Barry K."/>
            <person name="Miller A.N."/>
            <person name="Grigoriev I.V."/>
            <person name="Debuchy R."/>
            <person name="Gladieux P."/>
            <person name="Thoren M.H."/>
            <person name="Johannesson H."/>
        </authorList>
    </citation>
    <scope>NUCLEOTIDE SEQUENCE</scope>
    <source>
        <strain evidence="2">PSN243</strain>
    </source>
</reference>
<dbReference type="EMBL" id="MU865928">
    <property type="protein sequence ID" value="KAK4451492.1"/>
    <property type="molecule type" value="Genomic_DNA"/>
</dbReference>
<feature type="chain" id="PRO_5043384422" description="Secreted protein" evidence="1">
    <location>
        <begin position="26"/>
        <end position="130"/>
    </location>
</feature>
<evidence type="ECO:0000313" key="2">
    <source>
        <dbReference type="EMBL" id="KAK4451492.1"/>
    </source>
</evidence>
<name>A0AAV9GVR3_9PEZI</name>
<accession>A0AAV9GVR3</accession>
<dbReference type="AlphaFoldDB" id="A0AAV9GVR3"/>
<comment type="caution">
    <text evidence="2">The sequence shown here is derived from an EMBL/GenBank/DDBJ whole genome shotgun (WGS) entry which is preliminary data.</text>
</comment>
<dbReference type="Proteomes" id="UP001321760">
    <property type="component" value="Unassembled WGS sequence"/>
</dbReference>
<evidence type="ECO:0000313" key="3">
    <source>
        <dbReference type="Proteomes" id="UP001321760"/>
    </source>
</evidence>